<evidence type="ECO:0000256" key="1">
    <source>
        <dbReference type="SAM" id="SignalP"/>
    </source>
</evidence>
<comment type="caution">
    <text evidence="2">The sequence shown here is derived from an EMBL/GenBank/DDBJ whole genome shotgun (WGS) entry which is preliminary data.</text>
</comment>
<sequence>MKTMRIAAVLLILTLLAQSRGRTEKPMENLLNGKTRGPRQVEKFRDLLQKCVYDSTTHRDYGVKIVVPKHIEKRSVFNLDEPVPYMGTFLSSTAEHLEEID</sequence>
<gene>
    <name evidence="2" type="ORF">CYNAS_LOCUS5376</name>
</gene>
<keyword evidence="1" id="KW-0732">Signal</keyword>
<reference evidence="2" key="1">
    <citation type="submission" date="2023-07" db="EMBL/GenBank/DDBJ databases">
        <authorList>
            <consortium name="CYATHOMIX"/>
        </authorList>
    </citation>
    <scope>NUCLEOTIDE SEQUENCE</scope>
    <source>
        <strain evidence="2">N/A</strain>
    </source>
</reference>
<feature type="signal peptide" evidence="1">
    <location>
        <begin position="1"/>
        <end position="21"/>
    </location>
</feature>
<evidence type="ECO:0000313" key="2">
    <source>
        <dbReference type="EMBL" id="CAJ0593393.1"/>
    </source>
</evidence>
<proteinExistence type="predicted"/>
<dbReference type="AlphaFoldDB" id="A0AA36GJW9"/>
<evidence type="ECO:0000313" key="3">
    <source>
        <dbReference type="Proteomes" id="UP001176961"/>
    </source>
</evidence>
<protein>
    <submittedName>
        <fullName evidence="2">Uncharacterized protein</fullName>
    </submittedName>
</protein>
<feature type="chain" id="PRO_5041388893" evidence="1">
    <location>
        <begin position="22"/>
        <end position="101"/>
    </location>
</feature>
<dbReference type="EMBL" id="CATQJL010000112">
    <property type="protein sequence ID" value="CAJ0593393.1"/>
    <property type="molecule type" value="Genomic_DNA"/>
</dbReference>
<organism evidence="2 3">
    <name type="scientific">Cylicocyclus nassatus</name>
    <name type="common">Nematode worm</name>
    <dbReference type="NCBI Taxonomy" id="53992"/>
    <lineage>
        <taxon>Eukaryota</taxon>
        <taxon>Metazoa</taxon>
        <taxon>Ecdysozoa</taxon>
        <taxon>Nematoda</taxon>
        <taxon>Chromadorea</taxon>
        <taxon>Rhabditida</taxon>
        <taxon>Rhabditina</taxon>
        <taxon>Rhabditomorpha</taxon>
        <taxon>Strongyloidea</taxon>
        <taxon>Strongylidae</taxon>
        <taxon>Cylicocyclus</taxon>
    </lineage>
</organism>
<dbReference type="Proteomes" id="UP001176961">
    <property type="component" value="Unassembled WGS sequence"/>
</dbReference>
<accession>A0AA36GJW9</accession>
<keyword evidence="3" id="KW-1185">Reference proteome</keyword>
<name>A0AA36GJW9_CYLNA</name>